<comment type="caution">
    <text evidence="1">The sequence shown here is derived from an EMBL/GenBank/DDBJ whole genome shotgun (WGS) entry which is preliminary data.</text>
</comment>
<name>A0ABQ4TKI0_9HYPH</name>
<evidence type="ECO:0000313" key="1">
    <source>
        <dbReference type="EMBL" id="GJE55128.1"/>
    </source>
</evidence>
<evidence type="ECO:0008006" key="3">
    <source>
        <dbReference type="Google" id="ProtNLM"/>
    </source>
</evidence>
<keyword evidence="2" id="KW-1185">Reference proteome</keyword>
<dbReference type="EMBL" id="BPRA01000006">
    <property type="protein sequence ID" value="GJE55128.1"/>
    <property type="molecule type" value="Genomic_DNA"/>
</dbReference>
<sequence>MKSQGYRNGPEVSDFALDAILVMSLDISCLAFARSRPAKIRVLLREDAEGNVAFEYDRPATTFGQFRNTEVDRVAANLDAQLRTTLATAAG</sequence>
<dbReference type="InterPro" id="IPR035923">
    <property type="entry name" value="TT1751-like_sf"/>
</dbReference>
<reference evidence="1" key="2">
    <citation type="submission" date="2021-08" db="EMBL/GenBank/DDBJ databases">
        <authorList>
            <person name="Tani A."/>
            <person name="Ola A."/>
            <person name="Ogura Y."/>
            <person name="Katsura K."/>
            <person name="Hayashi T."/>
        </authorList>
    </citation>
    <scope>NUCLEOTIDE SEQUENCE</scope>
    <source>
        <strain evidence="1">DSM 23674</strain>
    </source>
</reference>
<evidence type="ECO:0000313" key="2">
    <source>
        <dbReference type="Proteomes" id="UP001055101"/>
    </source>
</evidence>
<reference evidence="1" key="1">
    <citation type="journal article" date="2021" name="Front. Microbiol.">
        <title>Comprehensive Comparative Genomics and Phenotyping of Methylobacterium Species.</title>
        <authorList>
            <person name="Alessa O."/>
            <person name="Ogura Y."/>
            <person name="Fujitani Y."/>
            <person name="Takami H."/>
            <person name="Hayashi T."/>
            <person name="Sahin N."/>
            <person name="Tani A."/>
        </authorList>
    </citation>
    <scope>NUCLEOTIDE SEQUENCE</scope>
    <source>
        <strain evidence="1">DSM 23674</strain>
    </source>
</reference>
<dbReference type="Proteomes" id="UP001055101">
    <property type="component" value="Unassembled WGS sequence"/>
</dbReference>
<organism evidence="1 2">
    <name type="scientific">Methylobacterium thuringiense</name>
    <dbReference type="NCBI Taxonomy" id="1003091"/>
    <lineage>
        <taxon>Bacteria</taxon>
        <taxon>Pseudomonadati</taxon>
        <taxon>Pseudomonadota</taxon>
        <taxon>Alphaproteobacteria</taxon>
        <taxon>Hyphomicrobiales</taxon>
        <taxon>Methylobacteriaceae</taxon>
        <taxon>Methylobacterium</taxon>
    </lineage>
</organism>
<protein>
    <recommendedName>
        <fullName evidence="3">DUF302 domain-containing protein</fullName>
    </recommendedName>
</protein>
<dbReference type="SUPFAM" id="SSF103247">
    <property type="entry name" value="TT1751-like"/>
    <property type="match status" value="1"/>
</dbReference>
<gene>
    <name evidence="1" type="ORF">EKPJFOCH_1616</name>
</gene>
<accession>A0ABQ4TKI0</accession>
<proteinExistence type="predicted"/>